<dbReference type="InterPro" id="IPR051553">
    <property type="entry name" value="Ran_GTPase-activating"/>
</dbReference>
<dbReference type="PANTHER" id="PTHR45982">
    <property type="entry name" value="REGULATOR OF CHROMOSOME CONDENSATION"/>
    <property type="match status" value="1"/>
</dbReference>
<evidence type="ECO:0000313" key="4">
    <source>
        <dbReference type="EMBL" id="AZQ76731.1"/>
    </source>
</evidence>
<evidence type="ECO:0000259" key="3">
    <source>
        <dbReference type="Pfam" id="PF25390"/>
    </source>
</evidence>
<reference evidence="4 5" key="1">
    <citation type="submission" date="2018-12" db="EMBL/GenBank/DDBJ databases">
        <title>Complete genome sequence of Flaviflexus sp. H23T48.</title>
        <authorList>
            <person name="Bae J.-W."/>
            <person name="Lee J.-Y."/>
        </authorList>
    </citation>
    <scope>NUCLEOTIDE SEQUENCE [LARGE SCALE GENOMIC DNA]</scope>
    <source>
        <strain evidence="4 5">H23T48</strain>
    </source>
</reference>
<dbReference type="InterPro" id="IPR000408">
    <property type="entry name" value="Reg_chr_condens"/>
</dbReference>
<dbReference type="SUPFAM" id="SSF69318">
    <property type="entry name" value="Integrin alpha N-terminal domain"/>
    <property type="match status" value="1"/>
</dbReference>
<dbReference type="Pfam" id="PF13540">
    <property type="entry name" value="RCC1_2"/>
    <property type="match status" value="2"/>
</dbReference>
<dbReference type="PRINTS" id="PR00633">
    <property type="entry name" value="RCCNDNSATION"/>
</dbReference>
<dbReference type="SUPFAM" id="SSF50985">
    <property type="entry name" value="RCC1/BLIP-II"/>
    <property type="match status" value="2"/>
</dbReference>
<dbReference type="Gene3D" id="2.130.10.30">
    <property type="entry name" value="Regulator of chromosome condensation 1/beta-lactamase-inhibitor protein II"/>
    <property type="match status" value="2"/>
</dbReference>
<dbReference type="PROSITE" id="PS00626">
    <property type="entry name" value="RCC1_2"/>
    <property type="match status" value="2"/>
</dbReference>
<feature type="domain" description="RCC1-like" evidence="3">
    <location>
        <begin position="45"/>
        <end position="286"/>
    </location>
</feature>
<name>A0A3S9PWI1_9ACTO</name>
<keyword evidence="1" id="KW-0344">Guanine-nucleotide releasing factor</keyword>
<dbReference type="Pfam" id="PF25390">
    <property type="entry name" value="WD40_RLD"/>
    <property type="match status" value="1"/>
</dbReference>
<evidence type="ECO:0000313" key="5">
    <source>
        <dbReference type="Proteomes" id="UP000280344"/>
    </source>
</evidence>
<organism evidence="4 5">
    <name type="scientific">Flaviflexus ciconiae</name>
    <dbReference type="NCBI Taxonomy" id="2496867"/>
    <lineage>
        <taxon>Bacteria</taxon>
        <taxon>Bacillati</taxon>
        <taxon>Actinomycetota</taxon>
        <taxon>Actinomycetes</taxon>
        <taxon>Actinomycetales</taxon>
        <taxon>Actinomycetaceae</taxon>
        <taxon>Flaviflexus</taxon>
    </lineage>
</organism>
<dbReference type="PROSITE" id="PS50012">
    <property type="entry name" value="RCC1_3"/>
    <property type="match status" value="7"/>
</dbReference>
<dbReference type="KEGG" id="flh:EJ997_04610"/>
<proteinExistence type="predicted"/>
<keyword evidence="5" id="KW-1185">Reference proteome</keyword>
<keyword evidence="2" id="KW-0677">Repeat</keyword>
<dbReference type="AlphaFoldDB" id="A0A3S9PWI1"/>
<sequence>MISVGKSGPVLAAFLGSLLLFFTGISPSSAVPAPDHGPANTATEVTLNKPGLGNIKQISAGYDYTVALSQDGTAYSWGANSYGQLGDGTLTDSADPRLVDQPAGVKFTDVSAGLNHVLALGSDGKVYAWGDNTFGQLGNGTDTASRVPTVIKQPKGVTFTYVSAGYDYSLALGDNGKAYAWGSNFFGKLGTGSWDDQGTPVLIDQPKGVTLTQVSAGYDHSVALGDDGNAYAWGANQSSQLGDGTSEDSYSPLLVKQPAGVKFTQIGSGYEYSVALGDDGNAYTWGIIFYRGSDDSMSSVSSATPKMVDMPRGVSLSEISAGANHVLAHSDDGSSYGWGNNEFGQVGGGSTVPFVSTPELVDQTGDVGFLQISAGGFHSVAVGDDGNTYAWGDNEYGQLGLREGTVRPQRIEWDIEVTDVSFDGVKGTNLTDNNDGTISVLTPALPDGIVDVSVSWTLNGVVQDPVVYVDGFTFGTPPPPSPKGNVFYLLNDWESATHDLAFAYGRVGDEVFVGDWDGDGYDTLAVRRGITFYVNNELRGGNADAEFKYGRMGDEVLVGDWDGDGFDTFAVRRGITFYVNNELRGGNADAEFMYGRFGDEVLVGDWDGDGFDTFAVRRGITFYANNSLRGGNADAAFRYGREGDEVLVGDFDGDGYDTFTVRRGNVYYINNALIGGNSQSVLVYGLATDKPYVGDWDGDNIDTLAINRTVR</sequence>
<evidence type="ECO:0000256" key="2">
    <source>
        <dbReference type="ARBA" id="ARBA00022737"/>
    </source>
</evidence>
<evidence type="ECO:0000256" key="1">
    <source>
        <dbReference type="ARBA" id="ARBA00022658"/>
    </source>
</evidence>
<dbReference type="InterPro" id="IPR028994">
    <property type="entry name" value="Integrin_alpha_N"/>
</dbReference>
<dbReference type="EMBL" id="CP034593">
    <property type="protein sequence ID" value="AZQ76731.1"/>
    <property type="molecule type" value="Genomic_DNA"/>
</dbReference>
<dbReference type="OrthoDB" id="9758772at2"/>
<accession>A0A3S9PWI1</accession>
<dbReference type="InterPro" id="IPR009091">
    <property type="entry name" value="RCC1/BLIP-II"/>
</dbReference>
<dbReference type="InterPro" id="IPR058923">
    <property type="entry name" value="RCC1-like_dom"/>
</dbReference>
<protein>
    <recommendedName>
        <fullName evidence="3">RCC1-like domain-containing protein</fullName>
    </recommendedName>
</protein>
<dbReference type="RefSeq" id="WP_126703539.1">
    <property type="nucleotide sequence ID" value="NZ_CP034593.1"/>
</dbReference>
<dbReference type="PANTHER" id="PTHR45982:SF1">
    <property type="entry name" value="REGULATOR OF CHROMOSOME CONDENSATION"/>
    <property type="match status" value="1"/>
</dbReference>
<dbReference type="Proteomes" id="UP000280344">
    <property type="component" value="Chromosome"/>
</dbReference>
<gene>
    <name evidence="4" type="ORF">EJ997_04610</name>
</gene>